<evidence type="ECO:0000256" key="7">
    <source>
        <dbReference type="PROSITE-ProRule" id="PRU00644"/>
    </source>
</evidence>
<evidence type="ECO:0000256" key="4">
    <source>
        <dbReference type="ARBA" id="ARBA00022753"/>
    </source>
</evidence>
<feature type="compositionally biased region" description="Gly residues" evidence="8">
    <location>
        <begin position="257"/>
        <end position="266"/>
    </location>
</feature>
<dbReference type="GO" id="GO:0008333">
    <property type="term" value="P:endosome to lysosome transport"/>
    <property type="evidence" value="ECO:0000318"/>
    <property type="project" value="GO_Central"/>
</dbReference>
<dbReference type="GO" id="GO:0015031">
    <property type="term" value="P:protein transport"/>
    <property type="evidence" value="ECO:0007669"/>
    <property type="project" value="UniProtKB-UniRule"/>
</dbReference>
<dbReference type="InterPro" id="IPR016135">
    <property type="entry name" value="UBQ-conjugating_enzyme/RWD"/>
</dbReference>
<accession>A0A2K3DLC5</accession>
<evidence type="ECO:0000256" key="8">
    <source>
        <dbReference type="SAM" id="MobiDB-lite"/>
    </source>
</evidence>
<dbReference type="InterPro" id="IPR052070">
    <property type="entry name" value="ESCRT-I_UEV_domain"/>
</dbReference>
<keyword evidence="12" id="KW-1185">Reference proteome</keyword>
<feature type="compositionally biased region" description="Polar residues" evidence="8">
    <location>
        <begin position="231"/>
        <end position="247"/>
    </location>
</feature>
<dbReference type="Gene3D" id="3.10.110.10">
    <property type="entry name" value="Ubiquitin Conjugating Enzyme"/>
    <property type="match status" value="1"/>
</dbReference>
<evidence type="ECO:0000256" key="5">
    <source>
        <dbReference type="ARBA" id="ARBA00022927"/>
    </source>
</evidence>
<evidence type="ECO:0000259" key="10">
    <source>
        <dbReference type="PROSITE" id="PS51322"/>
    </source>
</evidence>
<feature type="region of interest" description="Disordered" evidence="8">
    <location>
        <begin position="556"/>
        <end position="592"/>
    </location>
</feature>
<dbReference type="GeneID" id="5718187"/>
<dbReference type="OrthoDB" id="306304at2759"/>
<evidence type="ECO:0000256" key="3">
    <source>
        <dbReference type="ARBA" id="ARBA00022448"/>
    </source>
</evidence>
<dbReference type="FunCoup" id="A0A2K3DLC5">
    <property type="interactions" value="1722"/>
</dbReference>
<dbReference type="OMA" id="AFICMET"/>
<proteinExistence type="inferred from homology"/>
<feature type="region of interest" description="Disordered" evidence="8">
    <location>
        <begin position="164"/>
        <end position="360"/>
    </location>
</feature>
<dbReference type="ExpressionAtlas" id="A0A2K3DLC5">
    <property type="expression patterns" value="baseline and differential"/>
</dbReference>
<dbReference type="CDD" id="cd11685">
    <property type="entry name" value="UEV_TSG101-like"/>
    <property type="match status" value="1"/>
</dbReference>
<feature type="domain" description="SB" evidence="9">
    <location>
        <begin position="471"/>
        <end position="539"/>
    </location>
</feature>
<comment type="subcellular location">
    <subcellularLocation>
        <location evidence="1">Endosome</location>
    </subcellularLocation>
</comment>
<protein>
    <submittedName>
        <fullName evidence="11">Uncharacterized protein</fullName>
    </submittedName>
</protein>
<feature type="compositionally biased region" description="Pro residues" evidence="8">
    <location>
        <begin position="565"/>
        <end position="576"/>
    </location>
</feature>
<dbReference type="GO" id="GO:0000813">
    <property type="term" value="C:ESCRT I complex"/>
    <property type="evidence" value="ECO:0000318"/>
    <property type="project" value="GO_Central"/>
</dbReference>
<dbReference type="PANTHER" id="PTHR23306">
    <property type="entry name" value="TUMOR SUSCEPTIBILITY GENE 101 PROTEIN-RELATED"/>
    <property type="match status" value="1"/>
</dbReference>
<dbReference type="KEGG" id="cre:CHLRE_07g351050v5"/>
<reference evidence="11 12" key="1">
    <citation type="journal article" date="2007" name="Science">
        <title>The Chlamydomonas genome reveals the evolution of key animal and plant functions.</title>
        <authorList>
            <person name="Merchant S.S."/>
            <person name="Prochnik S.E."/>
            <person name="Vallon O."/>
            <person name="Harris E.H."/>
            <person name="Karpowicz S.J."/>
            <person name="Witman G.B."/>
            <person name="Terry A."/>
            <person name="Salamov A."/>
            <person name="Fritz-Laylin L.K."/>
            <person name="Marechal-Drouard L."/>
            <person name="Marshall W.F."/>
            <person name="Qu L.H."/>
            <person name="Nelson D.R."/>
            <person name="Sanderfoot A.A."/>
            <person name="Spalding M.H."/>
            <person name="Kapitonov V.V."/>
            <person name="Ren Q."/>
            <person name="Ferris P."/>
            <person name="Lindquist E."/>
            <person name="Shapiro H."/>
            <person name="Lucas S.M."/>
            <person name="Grimwood J."/>
            <person name="Schmutz J."/>
            <person name="Cardol P."/>
            <person name="Cerutti H."/>
            <person name="Chanfreau G."/>
            <person name="Chen C.L."/>
            <person name="Cognat V."/>
            <person name="Croft M.T."/>
            <person name="Dent R."/>
            <person name="Dutcher S."/>
            <person name="Fernandez E."/>
            <person name="Fukuzawa H."/>
            <person name="Gonzalez-Ballester D."/>
            <person name="Gonzalez-Halphen D."/>
            <person name="Hallmann A."/>
            <person name="Hanikenne M."/>
            <person name="Hippler M."/>
            <person name="Inwood W."/>
            <person name="Jabbari K."/>
            <person name="Kalanon M."/>
            <person name="Kuras R."/>
            <person name="Lefebvre P.A."/>
            <person name="Lemaire S.D."/>
            <person name="Lobanov A.V."/>
            <person name="Lohr M."/>
            <person name="Manuell A."/>
            <person name="Meier I."/>
            <person name="Mets L."/>
            <person name="Mittag M."/>
            <person name="Mittelmeier T."/>
            <person name="Moroney J.V."/>
            <person name="Moseley J."/>
            <person name="Napoli C."/>
            <person name="Nedelcu A.M."/>
            <person name="Niyogi K."/>
            <person name="Novoselov S.V."/>
            <person name="Paulsen I.T."/>
            <person name="Pazour G."/>
            <person name="Purton S."/>
            <person name="Ral J.P."/>
            <person name="Riano-Pachon D.M."/>
            <person name="Riekhof W."/>
            <person name="Rymarquis L."/>
            <person name="Schroda M."/>
            <person name="Stern D."/>
            <person name="Umen J."/>
            <person name="Willows R."/>
            <person name="Wilson N."/>
            <person name="Zimmer S.L."/>
            <person name="Allmer J."/>
            <person name="Balk J."/>
            <person name="Bisova K."/>
            <person name="Chen C.J."/>
            <person name="Elias M."/>
            <person name="Gendler K."/>
            <person name="Hauser C."/>
            <person name="Lamb M.R."/>
            <person name="Ledford H."/>
            <person name="Long J.C."/>
            <person name="Minagawa J."/>
            <person name="Page M.D."/>
            <person name="Pan J."/>
            <person name="Pootakham W."/>
            <person name="Roje S."/>
            <person name="Rose A."/>
            <person name="Stahlberg E."/>
            <person name="Terauchi A.M."/>
            <person name="Yang P."/>
            <person name="Ball S."/>
            <person name="Bowler C."/>
            <person name="Dieckmann C.L."/>
            <person name="Gladyshev V.N."/>
            <person name="Green P."/>
            <person name="Jorgensen R."/>
            <person name="Mayfield S."/>
            <person name="Mueller-Roeber B."/>
            <person name="Rajamani S."/>
            <person name="Sayre R.T."/>
            <person name="Brokstein P."/>
            <person name="Dubchak I."/>
            <person name="Goodstein D."/>
            <person name="Hornick L."/>
            <person name="Huang Y.W."/>
            <person name="Jhaveri J."/>
            <person name="Luo Y."/>
            <person name="Martinez D."/>
            <person name="Ngau W.C."/>
            <person name="Otillar B."/>
            <person name="Poliakov A."/>
            <person name="Porter A."/>
            <person name="Szajkowski L."/>
            <person name="Werner G."/>
            <person name="Zhou K."/>
            <person name="Grigoriev I.V."/>
            <person name="Rokhsar D.S."/>
            <person name="Grossman A.R."/>
        </authorList>
    </citation>
    <scope>NUCLEOTIDE SEQUENCE [LARGE SCALE GENOMIC DNA]</scope>
    <source>
        <strain evidence="12">CC-503</strain>
    </source>
</reference>
<dbReference type="RefSeq" id="XP_042923131.1">
    <property type="nucleotide sequence ID" value="XM_043064563.1"/>
</dbReference>
<keyword evidence="3 7" id="KW-0813">Transport</keyword>
<dbReference type="STRING" id="3055.A0A2K3DLC5"/>
<name>A0A2K3DLC5_CHLRE</name>
<dbReference type="PROSITE" id="PS51322">
    <property type="entry name" value="UEV"/>
    <property type="match status" value="1"/>
</dbReference>
<keyword evidence="6" id="KW-0175">Coiled coil</keyword>
<dbReference type="Pfam" id="PF05743">
    <property type="entry name" value="UEV"/>
    <property type="match status" value="1"/>
</dbReference>
<evidence type="ECO:0000256" key="1">
    <source>
        <dbReference type="ARBA" id="ARBA00004177"/>
    </source>
</evidence>
<keyword evidence="4" id="KW-0967">Endosome</keyword>
<feature type="compositionally biased region" description="Pro residues" evidence="8">
    <location>
        <begin position="284"/>
        <end position="299"/>
    </location>
</feature>
<evidence type="ECO:0000256" key="2">
    <source>
        <dbReference type="ARBA" id="ARBA00009594"/>
    </source>
</evidence>
<feature type="compositionally biased region" description="Low complexity" evidence="8">
    <location>
        <begin position="201"/>
        <end position="213"/>
    </location>
</feature>
<organism evidence="11 12">
    <name type="scientific">Chlamydomonas reinhardtii</name>
    <name type="common">Chlamydomonas smithii</name>
    <dbReference type="NCBI Taxonomy" id="3055"/>
    <lineage>
        <taxon>Eukaryota</taxon>
        <taxon>Viridiplantae</taxon>
        <taxon>Chlorophyta</taxon>
        <taxon>core chlorophytes</taxon>
        <taxon>Chlorophyceae</taxon>
        <taxon>CS clade</taxon>
        <taxon>Chlamydomonadales</taxon>
        <taxon>Chlamydomonadaceae</taxon>
        <taxon>Chlamydomonas</taxon>
    </lineage>
</organism>
<dbReference type="SUPFAM" id="SSF140111">
    <property type="entry name" value="Endosomal sorting complex assembly domain"/>
    <property type="match status" value="1"/>
</dbReference>
<dbReference type="AlphaFoldDB" id="A0A2K3DLC5"/>
<feature type="compositionally biased region" description="Pro residues" evidence="8">
    <location>
        <begin position="177"/>
        <end position="192"/>
    </location>
</feature>
<evidence type="ECO:0000259" key="9">
    <source>
        <dbReference type="PROSITE" id="PS51312"/>
    </source>
</evidence>
<gene>
    <name evidence="11" type="ORF">CHLRE_07g351050v5</name>
</gene>
<dbReference type="GO" id="GO:0043130">
    <property type="term" value="F:ubiquitin binding"/>
    <property type="evidence" value="ECO:0000318"/>
    <property type="project" value="GO_Central"/>
</dbReference>
<dbReference type="InterPro" id="IPR037202">
    <property type="entry name" value="ESCRT_assembly_dom"/>
</dbReference>
<evidence type="ECO:0000256" key="6">
    <source>
        <dbReference type="ARBA" id="ARBA00023054"/>
    </source>
</evidence>
<feature type="compositionally biased region" description="Pro residues" evidence="8">
    <location>
        <begin position="323"/>
        <end position="359"/>
    </location>
</feature>
<dbReference type="PANTHER" id="PTHR23306:SF3">
    <property type="entry name" value="TUMOR SUPPRESSOR PROTEIN 101"/>
    <property type="match status" value="1"/>
</dbReference>
<dbReference type="Pfam" id="PF09454">
    <property type="entry name" value="Vps23_core"/>
    <property type="match status" value="1"/>
</dbReference>
<keyword evidence="5 7" id="KW-0653">Protein transport</keyword>
<dbReference type="PROSITE" id="PS51312">
    <property type="entry name" value="SB"/>
    <property type="match status" value="1"/>
</dbReference>
<dbReference type="InterPro" id="IPR008883">
    <property type="entry name" value="UEV_N"/>
</dbReference>
<evidence type="ECO:0000313" key="11">
    <source>
        <dbReference type="EMBL" id="PNW81323.1"/>
    </source>
</evidence>
<dbReference type="Proteomes" id="UP000006906">
    <property type="component" value="Chromosome 7"/>
</dbReference>
<sequence>MSNSVLDYLTSVLSQRGPTAVPYDEAVKWNVRDHVSELQKVFPTLTAKLSEYHSNDGRLLNVLKVEGTMPIHYQGAKYNIPILMWLAERYPYNPPQVFVVPTANMIIRPSAFVNPSGQVATPLLRSWLFPSSNLVDVVLEMSQVFGNEPPLYTKPAGYVAPPVAAAGSSSSGGHPGAQPPPPGYPIPPPPPSHGASGAGPGPSSSSSSSTGGALSNGYPNQHYPAVGGATGNLTPYATPSVGNTPNSTPGPAPGQRPGPGWGGAGPGPGPGGPVPYGAVASSSGPPPPPPPVGPPPPGPSGFGLGGLIFGGLFGGGNQQQQQQPPPPPPPGPPPPGSMSGPAIPPPPPPPPPPAEPPRPSVDKAELEVHFRHLAIEALSGQLKSLARRFSDHAQEETAKAVETQSQLSERRARLQAAHDSLTAQRMGTEQLVSELAAKNKALQGWLDRNEPLAAAYDPETVPVSSLLLPADERCRQGMETQAQDLALEDAILALDRLLQTGQIALDAYLKQVRSLCRRQFFARALGLKVAAAEVEGPPAASGSSAVYQTRPFPIAHGDGWSHGAAPPPPPPPPPPAYAGAHTGVLTNPLAGR</sequence>
<feature type="domain" description="UEV" evidence="10">
    <location>
        <begin position="11"/>
        <end position="155"/>
    </location>
</feature>
<dbReference type="InParanoid" id="A0A2K3DLC5"/>
<feature type="compositionally biased region" description="Gly residues" evidence="8">
    <location>
        <begin position="300"/>
        <end position="317"/>
    </location>
</feature>
<evidence type="ECO:0000313" key="12">
    <source>
        <dbReference type="Proteomes" id="UP000006906"/>
    </source>
</evidence>
<dbReference type="SUPFAM" id="SSF54495">
    <property type="entry name" value="UBC-like"/>
    <property type="match status" value="1"/>
</dbReference>
<dbReference type="Gramene" id="PNW81323">
    <property type="protein sequence ID" value="PNW81323"/>
    <property type="gene ID" value="CHLRE_07g351050v5"/>
</dbReference>
<dbReference type="Gene3D" id="6.10.140.820">
    <property type="match status" value="1"/>
</dbReference>
<dbReference type="InterPro" id="IPR017916">
    <property type="entry name" value="SB_dom"/>
</dbReference>
<dbReference type="EMBL" id="CM008968">
    <property type="protein sequence ID" value="PNW81323.1"/>
    <property type="molecule type" value="Genomic_DNA"/>
</dbReference>
<comment type="similarity">
    <text evidence="2">Belongs to the ubiquitin-conjugating enzyme family. UEV subfamily.</text>
</comment>